<dbReference type="PANTHER" id="PTHR46156">
    <property type="entry name" value="CCCH ZINGC FINGER"/>
    <property type="match status" value="1"/>
</dbReference>
<evidence type="ECO:0000256" key="4">
    <source>
        <dbReference type="PROSITE-ProRule" id="PRU00723"/>
    </source>
</evidence>
<keyword evidence="7" id="KW-1185">Reference proteome</keyword>
<dbReference type="SMART" id="SM00356">
    <property type="entry name" value="ZnF_C3H1"/>
    <property type="match status" value="4"/>
</dbReference>
<dbReference type="Proteomes" id="UP000053240">
    <property type="component" value="Unassembled WGS sequence"/>
</dbReference>
<feature type="zinc finger region" description="C3H1-type" evidence="4">
    <location>
        <begin position="222"/>
        <end position="252"/>
    </location>
</feature>
<feature type="domain" description="C3H1-type" evidence="5">
    <location>
        <begin position="222"/>
        <end position="252"/>
    </location>
</feature>
<keyword evidence="2 4" id="KW-0863">Zinc-finger</keyword>
<name>A0A194QNS6_PAPMA</name>
<dbReference type="PANTHER" id="PTHR46156:SF1">
    <property type="entry name" value="ZINC FINGER CCCH DOMAIN-CONTAINING PROTEIN 3"/>
    <property type="match status" value="1"/>
</dbReference>
<dbReference type="InterPro" id="IPR000571">
    <property type="entry name" value="Znf_CCCH"/>
</dbReference>
<dbReference type="AlphaFoldDB" id="A0A194QNS6"/>
<evidence type="ECO:0000256" key="2">
    <source>
        <dbReference type="ARBA" id="ARBA00022771"/>
    </source>
</evidence>
<dbReference type="STRING" id="76193.A0A194QNS6"/>
<feature type="domain" description="C3H1-type" evidence="5">
    <location>
        <begin position="278"/>
        <end position="304"/>
    </location>
</feature>
<dbReference type="InterPro" id="IPR036855">
    <property type="entry name" value="Znf_CCCH_sf"/>
</dbReference>
<evidence type="ECO:0000256" key="1">
    <source>
        <dbReference type="ARBA" id="ARBA00022723"/>
    </source>
</evidence>
<dbReference type="GO" id="GO:0008270">
    <property type="term" value="F:zinc ion binding"/>
    <property type="evidence" value="ECO:0007669"/>
    <property type="project" value="UniProtKB-KW"/>
</dbReference>
<protein>
    <submittedName>
        <fullName evidence="6">Zinc finger CCCH domain-containing protein 3</fullName>
    </submittedName>
</protein>
<feature type="zinc finger region" description="C3H1-type" evidence="4">
    <location>
        <begin position="278"/>
        <end position="304"/>
    </location>
</feature>
<reference evidence="6 7" key="1">
    <citation type="journal article" date="2015" name="Nat. Commun.">
        <title>Outbred genome sequencing and CRISPR/Cas9 gene editing in butterflies.</title>
        <authorList>
            <person name="Li X."/>
            <person name="Fan D."/>
            <person name="Zhang W."/>
            <person name="Liu G."/>
            <person name="Zhang L."/>
            <person name="Zhao L."/>
            <person name="Fang X."/>
            <person name="Chen L."/>
            <person name="Dong Y."/>
            <person name="Chen Y."/>
            <person name="Ding Y."/>
            <person name="Zhao R."/>
            <person name="Feng M."/>
            <person name="Zhu Y."/>
            <person name="Feng Y."/>
            <person name="Jiang X."/>
            <person name="Zhu D."/>
            <person name="Xiang H."/>
            <person name="Feng X."/>
            <person name="Li S."/>
            <person name="Wang J."/>
            <person name="Zhang G."/>
            <person name="Kronforst M.R."/>
            <person name="Wang W."/>
        </authorList>
    </citation>
    <scope>NUCLEOTIDE SEQUENCE [LARGE SCALE GENOMIC DNA]</scope>
    <source>
        <strain evidence="6">Ya'a_city_454_Pm</strain>
        <tissue evidence="6">Whole body</tissue>
    </source>
</reference>
<sequence>MHVNPYFSQVDSRSNYDQSLNPTKRRIFVNPNFIRPNNFVNNSKSYAPSLYYETPLLKQNDIENSSTNFNEHIVSYQNIHENLETKLSPAVTKSRYTLVRKNDKCTANVETIRTTSTVKISKYKTMQLSLIKNNIEQQPKKPEVKLQTTQYRNQSLSKYNYITKSTYQSSSVNRTYIKINKQTPTVRKSIEVKTSIKIPKAKKTLFSPNVSINRKTIARKYKKNNIPCPLFTKYGKCLRNIQGNCEFLHDKKHVSICRKFLKGICHDPACLLSHELSAKKMPTCYFYLNGNCTKINCPYLHVKLNNKTKLCNDFLKGYCENGDRCIYRHVNKEVKTAIKQNMNRQRRFTCSTPIVMPKKIKIKPVLKKPAERYKSVSETERDQDEDVNCRYFKNDTQEDEQNQTCDVIKPSRCKLGTLPSFIKL</sequence>
<accession>A0A194QNS6</accession>
<evidence type="ECO:0000313" key="6">
    <source>
        <dbReference type="EMBL" id="KPJ07178.1"/>
    </source>
</evidence>
<dbReference type="PROSITE" id="PS50103">
    <property type="entry name" value="ZF_C3H1"/>
    <property type="match status" value="3"/>
</dbReference>
<dbReference type="FunCoup" id="A0A194QNS6">
    <property type="interactions" value="121"/>
</dbReference>
<dbReference type="EMBL" id="KQ461190">
    <property type="protein sequence ID" value="KPJ07178.1"/>
    <property type="molecule type" value="Genomic_DNA"/>
</dbReference>
<dbReference type="Gene3D" id="4.10.1000.10">
    <property type="entry name" value="Zinc finger, CCCH-type"/>
    <property type="match status" value="2"/>
</dbReference>
<organism evidence="6 7">
    <name type="scientific">Papilio machaon</name>
    <name type="common">Old World swallowtail butterfly</name>
    <dbReference type="NCBI Taxonomy" id="76193"/>
    <lineage>
        <taxon>Eukaryota</taxon>
        <taxon>Metazoa</taxon>
        <taxon>Ecdysozoa</taxon>
        <taxon>Arthropoda</taxon>
        <taxon>Hexapoda</taxon>
        <taxon>Insecta</taxon>
        <taxon>Pterygota</taxon>
        <taxon>Neoptera</taxon>
        <taxon>Endopterygota</taxon>
        <taxon>Lepidoptera</taxon>
        <taxon>Glossata</taxon>
        <taxon>Ditrysia</taxon>
        <taxon>Papilionoidea</taxon>
        <taxon>Papilionidae</taxon>
        <taxon>Papilioninae</taxon>
        <taxon>Papilio</taxon>
    </lineage>
</organism>
<dbReference type="GO" id="GO:0005634">
    <property type="term" value="C:nucleus"/>
    <property type="evidence" value="ECO:0007669"/>
    <property type="project" value="TreeGrafter"/>
</dbReference>
<evidence type="ECO:0000313" key="7">
    <source>
        <dbReference type="Proteomes" id="UP000053240"/>
    </source>
</evidence>
<keyword evidence="3 4" id="KW-0862">Zinc</keyword>
<proteinExistence type="predicted"/>
<dbReference type="SUPFAM" id="SSF90229">
    <property type="entry name" value="CCCH zinc finger"/>
    <property type="match status" value="1"/>
</dbReference>
<gene>
    <name evidence="6" type="ORF">RR48_07594</name>
</gene>
<evidence type="ECO:0000259" key="5">
    <source>
        <dbReference type="PROSITE" id="PS50103"/>
    </source>
</evidence>
<feature type="zinc finger region" description="C3H1-type" evidence="4">
    <location>
        <begin position="305"/>
        <end position="332"/>
    </location>
</feature>
<evidence type="ECO:0000256" key="3">
    <source>
        <dbReference type="ARBA" id="ARBA00022833"/>
    </source>
</evidence>
<feature type="domain" description="C3H1-type" evidence="5">
    <location>
        <begin position="305"/>
        <end position="332"/>
    </location>
</feature>
<dbReference type="InParanoid" id="A0A194QNS6"/>
<keyword evidence="1 4" id="KW-0479">Metal-binding</keyword>